<evidence type="ECO:0000313" key="3">
    <source>
        <dbReference type="Proteomes" id="UP001056708"/>
    </source>
</evidence>
<accession>A0ABY5AM42</accession>
<evidence type="ECO:0000313" key="2">
    <source>
        <dbReference type="EMBL" id="USR89826.1"/>
    </source>
</evidence>
<dbReference type="RefSeq" id="WP_252661057.1">
    <property type="nucleotide sequence ID" value="NZ_CP098611.1"/>
</dbReference>
<gene>
    <name evidence="2" type="ORF">NEA10_13265</name>
</gene>
<dbReference type="Proteomes" id="UP001056708">
    <property type="component" value="Chromosome"/>
</dbReference>
<keyword evidence="1" id="KW-0732">Signal</keyword>
<feature type="signal peptide" evidence="1">
    <location>
        <begin position="1"/>
        <end position="26"/>
    </location>
</feature>
<dbReference type="EMBL" id="CP098611">
    <property type="protein sequence ID" value="USR89826.1"/>
    <property type="molecule type" value="Genomic_DNA"/>
</dbReference>
<organism evidence="2 3">
    <name type="scientific">Phormidium yuhuli AB48</name>
    <dbReference type="NCBI Taxonomy" id="2940671"/>
    <lineage>
        <taxon>Bacteria</taxon>
        <taxon>Bacillati</taxon>
        <taxon>Cyanobacteriota</taxon>
        <taxon>Cyanophyceae</taxon>
        <taxon>Oscillatoriophycideae</taxon>
        <taxon>Oscillatoriales</taxon>
        <taxon>Oscillatoriaceae</taxon>
        <taxon>Phormidium</taxon>
        <taxon>Phormidium yuhuli</taxon>
    </lineage>
</organism>
<dbReference type="InterPro" id="IPR011990">
    <property type="entry name" value="TPR-like_helical_dom_sf"/>
</dbReference>
<sequence>MKWYESLTFASTLLALGLSTPTPAEASEFLLVDVNGSVQIRRAGQSQYQSARGGMRLNMGDLVRTGGGAQVRIRCSDLRTTWTMNSNIERGVVWGCPPDGGFSLRVGRQSDNTLGGIDPNLPYIITPRRTVISDPQPMLRWNPVAGASRYTVRVIGSDVTWETEVSGTQVPYPGTPALTPGVTYRVIVEADTGASSQLDVGSETASFELLYPEDLELVAADVAEIRQQGFPEETEALAIADIYIREDLLAEAIATLEPFVTSGTETLEFYQVLGDIYRYIGLNLLAKQRYERAIAIATSNEDIQGLADSRSGLAEVKALLEQPQVAIDLLMQAQSGYEHLDDTERIQEIQARIDDLT</sequence>
<reference evidence="2" key="1">
    <citation type="submission" date="2022-06" db="EMBL/GenBank/DDBJ databases">
        <title>Genome sequence of Phormidium yuhuli AB48 isolated from an industrial photobioreactor environment.</title>
        <authorList>
            <person name="Qiu Y."/>
            <person name="Noonan A.J.C."/>
            <person name="Dofher K."/>
            <person name="Koch M."/>
            <person name="Kieft B."/>
            <person name="Lin X."/>
            <person name="Ziels R.M."/>
            <person name="Hallam S.J."/>
        </authorList>
    </citation>
    <scope>NUCLEOTIDE SEQUENCE</scope>
    <source>
        <strain evidence="2">AB48</strain>
    </source>
</reference>
<keyword evidence="3" id="KW-1185">Reference proteome</keyword>
<evidence type="ECO:0000256" key="1">
    <source>
        <dbReference type="SAM" id="SignalP"/>
    </source>
</evidence>
<proteinExistence type="predicted"/>
<feature type="chain" id="PRO_5046014776" evidence="1">
    <location>
        <begin position="27"/>
        <end position="357"/>
    </location>
</feature>
<protein>
    <submittedName>
        <fullName evidence="2">Tetratricopeptide repeat protein</fullName>
    </submittedName>
</protein>
<dbReference type="SUPFAM" id="SSF48452">
    <property type="entry name" value="TPR-like"/>
    <property type="match status" value="1"/>
</dbReference>
<name>A0ABY5AM42_9CYAN</name>
<dbReference type="Gene3D" id="1.25.40.10">
    <property type="entry name" value="Tetratricopeptide repeat domain"/>
    <property type="match status" value="1"/>
</dbReference>